<gene>
    <name evidence="2" type="ORF">L249_3990</name>
</gene>
<reference evidence="2 3" key="1">
    <citation type="journal article" date="2015" name="BMC Genomics">
        <title>Insights from the genome of Ophiocordyceps polyrhachis-furcata to pathogenicity and host specificity in insect fungi.</title>
        <authorList>
            <person name="Wichadakul D."/>
            <person name="Kobmoo N."/>
            <person name="Ingsriswang S."/>
            <person name="Tangphatsornruang S."/>
            <person name="Chantasingh D."/>
            <person name="Luangsa-ard J.J."/>
            <person name="Eurwilaichitr L."/>
        </authorList>
    </citation>
    <scope>NUCLEOTIDE SEQUENCE [LARGE SCALE GENOMIC DNA]</scope>
    <source>
        <strain evidence="2 3">BCC 54312</strain>
    </source>
</reference>
<sequence length="516" mass="56635">MASGQPDLGDGMYHRHSRISDIGLEIYFLSFTSLFFFSLFSLLPLQHISKMKSTATVVTIASAGLASSTLAATLQPRACGLSRGSITMLSRHDLHAEDGCIGAGGKYRYDDEHLDQGAELHDAGDLVGNENEMLKISTTMLKKRRRCKEQLSKSEGSSLLQSRQVLTKAARRSSSLVYTPSFLWKRSSRFPSLSLSWNTMKLSSVLALAATAVAAPSEANRFCCDNDFYVLGSYSKGYDSCDGGSWVCCDGGSYSVSCDLPPPRTARLTSMCLLKGNYLDYYGGNCYPDYYKRRSRCMSIFCKNLHIKVQLGIFLGHFYFALTPSRMCYDPSAAGSPFLVSPWHKSSLVYVLCFLSASSSWSRLLSTTKTMKIGLVTACLALLGYRVMAVPRADVAVVESYNNESVVANKTIESRGLFLAGTLSLTVGGAIGGLLVDVISSICAEDDLSSDAAAMIVDKDGIRVYEKETNNYIQIGQDQRLAFDLIMEMLAKPRRETFWAAIQGHWLGEFSVEEDV</sequence>
<protein>
    <submittedName>
        <fullName evidence="2">Uncharacterized protein</fullName>
    </submittedName>
</protein>
<comment type="caution">
    <text evidence="2">The sequence shown here is derived from an EMBL/GenBank/DDBJ whole genome shotgun (WGS) entry which is preliminary data.</text>
</comment>
<dbReference type="AlphaFoldDB" id="A0A367L6I1"/>
<evidence type="ECO:0000313" key="3">
    <source>
        <dbReference type="Proteomes" id="UP000253664"/>
    </source>
</evidence>
<evidence type="ECO:0000313" key="2">
    <source>
        <dbReference type="EMBL" id="RCI09832.1"/>
    </source>
</evidence>
<dbReference type="EMBL" id="LKCN02000014">
    <property type="protein sequence ID" value="RCI09832.1"/>
    <property type="molecule type" value="Genomic_DNA"/>
</dbReference>
<keyword evidence="1" id="KW-1133">Transmembrane helix</keyword>
<keyword evidence="1" id="KW-0812">Transmembrane</keyword>
<organism evidence="2 3">
    <name type="scientific">Ophiocordyceps polyrhachis-furcata BCC 54312</name>
    <dbReference type="NCBI Taxonomy" id="1330021"/>
    <lineage>
        <taxon>Eukaryota</taxon>
        <taxon>Fungi</taxon>
        <taxon>Dikarya</taxon>
        <taxon>Ascomycota</taxon>
        <taxon>Pezizomycotina</taxon>
        <taxon>Sordariomycetes</taxon>
        <taxon>Hypocreomycetidae</taxon>
        <taxon>Hypocreales</taxon>
        <taxon>Ophiocordycipitaceae</taxon>
        <taxon>Ophiocordyceps</taxon>
    </lineage>
</organism>
<feature type="transmembrane region" description="Helical" evidence="1">
    <location>
        <begin position="26"/>
        <end position="45"/>
    </location>
</feature>
<proteinExistence type="predicted"/>
<accession>A0A367L6I1</accession>
<dbReference type="Proteomes" id="UP000253664">
    <property type="component" value="Unassembled WGS sequence"/>
</dbReference>
<keyword evidence="3" id="KW-1185">Reference proteome</keyword>
<name>A0A367L6I1_9HYPO</name>
<evidence type="ECO:0000256" key="1">
    <source>
        <dbReference type="SAM" id="Phobius"/>
    </source>
</evidence>
<keyword evidence="1" id="KW-0472">Membrane</keyword>